<evidence type="ECO:0000313" key="6">
    <source>
        <dbReference type="EMBL" id="MFD1745550.1"/>
    </source>
</evidence>
<dbReference type="Gene3D" id="1.10.10.60">
    <property type="entry name" value="Homeodomain-like"/>
    <property type="match status" value="1"/>
</dbReference>
<dbReference type="EMBL" id="JBHUEQ010000015">
    <property type="protein sequence ID" value="MFD1745550.1"/>
    <property type="molecule type" value="Genomic_DNA"/>
</dbReference>
<name>A0ABW4M268_9HYPH</name>
<keyword evidence="1" id="KW-0805">Transcription regulation</keyword>
<dbReference type="Proteomes" id="UP001597322">
    <property type="component" value="Unassembled WGS sequence"/>
</dbReference>
<dbReference type="InterPro" id="IPR014710">
    <property type="entry name" value="RmlC-like_jellyroll"/>
</dbReference>
<evidence type="ECO:0000256" key="3">
    <source>
        <dbReference type="ARBA" id="ARBA00023159"/>
    </source>
</evidence>
<evidence type="ECO:0000313" key="7">
    <source>
        <dbReference type="Proteomes" id="UP001597322"/>
    </source>
</evidence>
<dbReference type="InterPro" id="IPR009057">
    <property type="entry name" value="Homeodomain-like_sf"/>
</dbReference>
<evidence type="ECO:0000256" key="1">
    <source>
        <dbReference type="ARBA" id="ARBA00023015"/>
    </source>
</evidence>
<protein>
    <submittedName>
        <fullName evidence="6">Helix-turn-helix domain-containing protein</fullName>
    </submittedName>
</protein>
<dbReference type="SUPFAM" id="SSF51182">
    <property type="entry name" value="RmlC-like cupins"/>
    <property type="match status" value="1"/>
</dbReference>
<dbReference type="PROSITE" id="PS01124">
    <property type="entry name" value="HTH_ARAC_FAMILY_2"/>
    <property type="match status" value="1"/>
</dbReference>
<dbReference type="InterPro" id="IPR020449">
    <property type="entry name" value="Tscrpt_reg_AraC-type_HTH"/>
</dbReference>
<dbReference type="CDD" id="cd06999">
    <property type="entry name" value="cupin_HpaA-like_N"/>
    <property type="match status" value="1"/>
</dbReference>
<dbReference type="Pfam" id="PF12833">
    <property type="entry name" value="HTH_18"/>
    <property type="match status" value="1"/>
</dbReference>
<dbReference type="InterPro" id="IPR003313">
    <property type="entry name" value="AraC-bd"/>
</dbReference>
<evidence type="ECO:0000256" key="2">
    <source>
        <dbReference type="ARBA" id="ARBA00023125"/>
    </source>
</evidence>
<keyword evidence="7" id="KW-1185">Reference proteome</keyword>
<dbReference type="PANTHER" id="PTHR43280">
    <property type="entry name" value="ARAC-FAMILY TRANSCRIPTIONAL REGULATOR"/>
    <property type="match status" value="1"/>
</dbReference>
<dbReference type="PANTHER" id="PTHR43280:SF32">
    <property type="entry name" value="TRANSCRIPTIONAL REGULATORY PROTEIN"/>
    <property type="match status" value="1"/>
</dbReference>
<evidence type="ECO:0000259" key="5">
    <source>
        <dbReference type="PROSITE" id="PS01124"/>
    </source>
</evidence>
<comment type="caution">
    <text evidence="6">The sequence shown here is derived from an EMBL/GenBank/DDBJ whole genome shotgun (WGS) entry which is preliminary data.</text>
</comment>
<evidence type="ECO:0000256" key="4">
    <source>
        <dbReference type="ARBA" id="ARBA00023163"/>
    </source>
</evidence>
<feature type="domain" description="HTH araC/xylS-type" evidence="5">
    <location>
        <begin position="187"/>
        <end position="285"/>
    </location>
</feature>
<sequence length="306" mass="35024">MVVAVPTYSLYGDESPVDKGFWLHCETIISRSSAYKFEIGSHRHEYFLQFLYIRAGSGDAVLPQAVVPLRPPCVIAVPAGVTHGFRFSRDIDGFVITLLPDRLNRLDRDAFSRWLRQPAVIPLDLAVPEASYLDTTFLRIAAEYESQLPGRDEVLETYVTSLMILLSRRISPQDDEAGEDPAFRRLQTLQQLISRHYRQHLPVEEYAALMGMSSTHLNRIVRQATGRSTHDLLTERLMEEARRELVFTGYSVQQVSENLGFTDPAYFSRVFRQRSGMTPRQYRERERARMRNKEAEALVTVGVNPS</sequence>
<dbReference type="PRINTS" id="PR00032">
    <property type="entry name" value="HTHARAC"/>
</dbReference>
<dbReference type="SMART" id="SM00342">
    <property type="entry name" value="HTH_ARAC"/>
    <property type="match status" value="1"/>
</dbReference>
<dbReference type="RefSeq" id="WP_377399424.1">
    <property type="nucleotide sequence ID" value="NZ_JBHUEQ010000015.1"/>
</dbReference>
<dbReference type="SUPFAM" id="SSF46689">
    <property type="entry name" value="Homeodomain-like"/>
    <property type="match status" value="2"/>
</dbReference>
<dbReference type="InterPro" id="IPR047264">
    <property type="entry name" value="Cupin_HpaA-like_N"/>
</dbReference>
<dbReference type="Pfam" id="PF02311">
    <property type="entry name" value="AraC_binding"/>
    <property type="match status" value="1"/>
</dbReference>
<accession>A0ABW4M268</accession>
<proteinExistence type="predicted"/>
<dbReference type="InterPro" id="IPR011051">
    <property type="entry name" value="RmlC_Cupin_sf"/>
</dbReference>
<gene>
    <name evidence="6" type="ORF">ACFSE1_08775</name>
</gene>
<dbReference type="InterPro" id="IPR018060">
    <property type="entry name" value="HTH_AraC"/>
</dbReference>
<keyword evidence="2" id="KW-0238">DNA-binding</keyword>
<dbReference type="Gene3D" id="2.60.120.10">
    <property type="entry name" value="Jelly Rolls"/>
    <property type="match status" value="1"/>
</dbReference>
<keyword evidence="4" id="KW-0804">Transcription</keyword>
<reference evidence="7" key="1">
    <citation type="journal article" date="2019" name="Int. J. Syst. Evol. Microbiol.">
        <title>The Global Catalogue of Microorganisms (GCM) 10K type strain sequencing project: providing services to taxonomists for standard genome sequencing and annotation.</title>
        <authorList>
            <consortium name="The Broad Institute Genomics Platform"/>
            <consortium name="The Broad Institute Genome Sequencing Center for Infectious Disease"/>
            <person name="Wu L."/>
            <person name="Ma J."/>
        </authorList>
    </citation>
    <scope>NUCLEOTIDE SEQUENCE [LARGE SCALE GENOMIC DNA]</scope>
    <source>
        <strain evidence="7">CG52</strain>
    </source>
</reference>
<keyword evidence="3" id="KW-0010">Activator</keyword>
<organism evidence="6 7">
    <name type="scientific">Rhizobium helianthi</name>
    <dbReference type="NCBI Taxonomy" id="1132695"/>
    <lineage>
        <taxon>Bacteria</taxon>
        <taxon>Pseudomonadati</taxon>
        <taxon>Pseudomonadota</taxon>
        <taxon>Alphaproteobacteria</taxon>
        <taxon>Hyphomicrobiales</taxon>
        <taxon>Rhizobiaceae</taxon>
        <taxon>Rhizobium/Agrobacterium group</taxon>
        <taxon>Rhizobium</taxon>
    </lineage>
</organism>